<feature type="transmembrane region" description="Helical" evidence="4">
    <location>
        <begin position="85"/>
        <end position="102"/>
    </location>
</feature>
<evidence type="ECO:0000256" key="2">
    <source>
        <dbReference type="ARBA" id="ARBA00022989"/>
    </source>
</evidence>
<evidence type="ECO:0000313" key="5">
    <source>
        <dbReference type="Proteomes" id="UP000515153"/>
    </source>
</evidence>
<reference evidence="6" key="3">
    <citation type="submission" date="2025-08" db="UniProtKB">
        <authorList>
            <consortium name="RefSeq"/>
        </authorList>
    </citation>
    <scope>IDENTIFICATION</scope>
    <source>
        <strain evidence="6">NI907</strain>
    </source>
</reference>
<evidence type="ECO:0000256" key="4">
    <source>
        <dbReference type="SAM" id="Phobius"/>
    </source>
</evidence>
<name>A0A6P8AQK5_PYRGI</name>
<proteinExistence type="predicted"/>
<dbReference type="KEGG" id="pgri:PgNI_12030"/>
<keyword evidence="3 4" id="KW-0472">Membrane</keyword>
<evidence type="ECO:0000256" key="3">
    <source>
        <dbReference type="ARBA" id="ARBA00023136"/>
    </source>
</evidence>
<reference evidence="6" key="2">
    <citation type="submission" date="2019-10" db="EMBL/GenBank/DDBJ databases">
        <authorList>
            <consortium name="NCBI Genome Project"/>
        </authorList>
    </citation>
    <scope>NUCLEOTIDE SEQUENCE</scope>
    <source>
        <strain evidence="6">NI907</strain>
    </source>
</reference>
<dbReference type="GO" id="GO:0016020">
    <property type="term" value="C:membrane"/>
    <property type="evidence" value="ECO:0007669"/>
    <property type="project" value="InterPro"/>
</dbReference>
<keyword evidence="1 4" id="KW-0812">Transmembrane</keyword>
<accession>A0A6P8AQK5</accession>
<dbReference type="SUPFAM" id="SSF90123">
    <property type="entry name" value="ABC transporter transmembrane region"/>
    <property type="match status" value="1"/>
</dbReference>
<gene>
    <name evidence="6" type="ORF">PgNI_12030</name>
</gene>
<dbReference type="Proteomes" id="UP000515153">
    <property type="component" value="Unplaced"/>
</dbReference>
<sequence>MAVVSFVDAGYETKVLEKDVQANTYAKELLGSIRTVHAFEMRERLVGWFLAECTTVYLGYGLAFWQGLRMLSTGEVTNSGDVITTLLPVVIAALSLTPSRALKH</sequence>
<dbReference type="RefSeq" id="XP_030977172.1">
    <property type="nucleotide sequence ID" value="XM_031131987.1"/>
</dbReference>
<keyword evidence="5" id="KW-1185">Reference proteome</keyword>
<dbReference type="GeneID" id="41966892"/>
<feature type="transmembrane region" description="Helical" evidence="4">
    <location>
        <begin position="45"/>
        <end position="65"/>
    </location>
</feature>
<protein>
    <submittedName>
        <fullName evidence="6">Uncharacterized protein</fullName>
    </submittedName>
</protein>
<keyword evidence="2 4" id="KW-1133">Transmembrane helix</keyword>
<dbReference type="InterPro" id="IPR036640">
    <property type="entry name" value="ABC1_TM_sf"/>
</dbReference>
<evidence type="ECO:0000256" key="1">
    <source>
        <dbReference type="ARBA" id="ARBA00022692"/>
    </source>
</evidence>
<reference evidence="6" key="1">
    <citation type="journal article" date="2019" name="Mol. Biol. Evol.">
        <title>Blast fungal genomes show frequent chromosomal changes, gene gains and losses, and effector gene turnover.</title>
        <authorList>
            <person name="Gomez Luciano L.B."/>
            <person name="Jason Tsai I."/>
            <person name="Chuma I."/>
            <person name="Tosa Y."/>
            <person name="Chen Y.H."/>
            <person name="Li J.Y."/>
            <person name="Li M.Y."/>
            <person name="Jade Lu M.Y."/>
            <person name="Nakayashiki H."/>
            <person name="Li W.H."/>
        </authorList>
    </citation>
    <scope>NUCLEOTIDE SEQUENCE</scope>
    <source>
        <strain evidence="6">NI907</strain>
    </source>
</reference>
<evidence type="ECO:0000313" key="6">
    <source>
        <dbReference type="RefSeq" id="XP_030977172.1"/>
    </source>
</evidence>
<dbReference type="Gene3D" id="1.20.1560.10">
    <property type="entry name" value="ABC transporter type 1, transmembrane domain"/>
    <property type="match status" value="1"/>
</dbReference>
<dbReference type="AlphaFoldDB" id="A0A6P8AQK5"/>
<organism evidence="5 6">
    <name type="scientific">Pyricularia grisea</name>
    <name type="common">Crabgrass-specific blast fungus</name>
    <name type="synonym">Magnaporthe grisea</name>
    <dbReference type="NCBI Taxonomy" id="148305"/>
    <lineage>
        <taxon>Eukaryota</taxon>
        <taxon>Fungi</taxon>
        <taxon>Dikarya</taxon>
        <taxon>Ascomycota</taxon>
        <taxon>Pezizomycotina</taxon>
        <taxon>Sordariomycetes</taxon>
        <taxon>Sordariomycetidae</taxon>
        <taxon>Magnaporthales</taxon>
        <taxon>Pyriculariaceae</taxon>
        <taxon>Pyricularia</taxon>
    </lineage>
</organism>
<dbReference type="GO" id="GO:0005524">
    <property type="term" value="F:ATP binding"/>
    <property type="evidence" value="ECO:0007669"/>
    <property type="project" value="InterPro"/>
</dbReference>